<dbReference type="AlphaFoldDB" id="A0A812DNS1"/>
<gene>
    <name evidence="2" type="ORF">SPHA_57377</name>
</gene>
<evidence type="ECO:0000256" key="1">
    <source>
        <dbReference type="SAM" id="MobiDB-lite"/>
    </source>
</evidence>
<proteinExistence type="predicted"/>
<evidence type="ECO:0000313" key="3">
    <source>
        <dbReference type="Proteomes" id="UP000597762"/>
    </source>
</evidence>
<feature type="compositionally biased region" description="Pro residues" evidence="1">
    <location>
        <begin position="124"/>
        <end position="138"/>
    </location>
</feature>
<organism evidence="2 3">
    <name type="scientific">Acanthosepion pharaonis</name>
    <name type="common">Pharaoh cuttlefish</name>
    <name type="synonym">Sepia pharaonis</name>
    <dbReference type="NCBI Taxonomy" id="158019"/>
    <lineage>
        <taxon>Eukaryota</taxon>
        <taxon>Metazoa</taxon>
        <taxon>Spiralia</taxon>
        <taxon>Lophotrochozoa</taxon>
        <taxon>Mollusca</taxon>
        <taxon>Cephalopoda</taxon>
        <taxon>Coleoidea</taxon>
        <taxon>Decapodiformes</taxon>
        <taxon>Sepiida</taxon>
        <taxon>Sepiina</taxon>
        <taxon>Sepiidae</taxon>
        <taxon>Acanthosepion</taxon>
    </lineage>
</organism>
<sequence>MSDAASGGSQFSRCSCPPPSNLRCVDGGDIRLCGRCNAPPSPQLRCPRAAARAACRRRRAPSARHPQQHVLHRLQHDARHARAVCHCVGQVRDPALRGAPPCLRSFSTSSSASGSGRRLIRSSRPPPPRPAAGPPPCAGAPVSRAARRRLLPVHRRDVEAGRPGAGHDVLLPRQGLIVRANPQVDARYLPPLPATYSSLLPGVLGVYPATTTAGNRLRIANADPVEP</sequence>
<dbReference type="OrthoDB" id="10644076at2759"/>
<feature type="region of interest" description="Disordered" evidence="1">
    <location>
        <begin position="105"/>
        <end position="142"/>
    </location>
</feature>
<dbReference type="EMBL" id="CAHIKZ030003870">
    <property type="protein sequence ID" value="CAE1304852.1"/>
    <property type="molecule type" value="Genomic_DNA"/>
</dbReference>
<feature type="compositionally biased region" description="Low complexity" evidence="1">
    <location>
        <begin position="105"/>
        <end position="117"/>
    </location>
</feature>
<reference evidence="2" key="1">
    <citation type="submission" date="2021-01" db="EMBL/GenBank/DDBJ databases">
        <authorList>
            <person name="Li R."/>
            <person name="Bekaert M."/>
        </authorList>
    </citation>
    <scope>NUCLEOTIDE SEQUENCE</scope>
    <source>
        <strain evidence="2">Farmed</strain>
    </source>
</reference>
<name>A0A812DNS1_ACAPH</name>
<accession>A0A812DNS1</accession>
<dbReference type="Proteomes" id="UP000597762">
    <property type="component" value="Unassembled WGS sequence"/>
</dbReference>
<protein>
    <submittedName>
        <fullName evidence="2">Uncharacterized protein</fullName>
    </submittedName>
</protein>
<comment type="caution">
    <text evidence="2">The sequence shown here is derived from an EMBL/GenBank/DDBJ whole genome shotgun (WGS) entry which is preliminary data.</text>
</comment>
<keyword evidence="3" id="KW-1185">Reference proteome</keyword>
<evidence type="ECO:0000313" key="2">
    <source>
        <dbReference type="EMBL" id="CAE1304852.1"/>
    </source>
</evidence>